<dbReference type="EMBL" id="PGFE01000003">
    <property type="protein sequence ID" value="PJJ70347.1"/>
    <property type="molecule type" value="Genomic_DNA"/>
</dbReference>
<evidence type="ECO:0000313" key="4">
    <source>
        <dbReference type="Proteomes" id="UP000231693"/>
    </source>
</evidence>
<name>A0A2M9CEP5_9CELL</name>
<comment type="caution">
    <text evidence="3">The sequence shown here is derived from an EMBL/GenBank/DDBJ whole genome shotgun (WGS) entry which is preliminary data.</text>
</comment>
<keyword evidence="4" id="KW-1185">Reference proteome</keyword>
<feature type="domain" description="LytR/CpsA/Psr regulator C-terminal" evidence="2">
    <location>
        <begin position="58"/>
        <end position="142"/>
    </location>
</feature>
<dbReference type="Pfam" id="PF13399">
    <property type="entry name" value="LytR_C"/>
    <property type="match status" value="1"/>
</dbReference>
<evidence type="ECO:0000313" key="3">
    <source>
        <dbReference type="EMBL" id="PJJ70347.1"/>
    </source>
</evidence>
<organism evidence="3 4">
    <name type="scientific">Sediminihabitans luteus</name>
    <dbReference type="NCBI Taxonomy" id="1138585"/>
    <lineage>
        <taxon>Bacteria</taxon>
        <taxon>Bacillati</taxon>
        <taxon>Actinomycetota</taxon>
        <taxon>Actinomycetes</taxon>
        <taxon>Micrococcales</taxon>
        <taxon>Cellulomonadaceae</taxon>
        <taxon>Sediminihabitans</taxon>
    </lineage>
</organism>
<sequence>MFGVIIALLAVVGVGALAVYTGAIKSPFEREFYTAPSAIDSAVVVCPPEDALPVPYPDVKVEVVNASDRLGLAGIVGDVLADRGFDVVDVSNASQSLDYVEISTNVEGLAAAYTLAAQFEESAVVLDDRAEPTVSVAIGGDFEEFVPEDVVPLEAKTPLVAPAGCHPADAITPRHVPTPTPTASEAPAAG</sequence>
<evidence type="ECO:0000259" key="2">
    <source>
        <dbReference type="Pfam" id="PF13399"/>
    </source>
</evidence>
<gene>
    <name evidence="3" type="ORF">CLV28_2181</name>
</gene>
<accession>A0A2M9CEP5</accession>
<dbReference type="Gene3D" id="3.30.70.2390">
    <property type="match status" value="1"/>
</dbReference>
<feature type="compositionally biased region" description="Low complexity" evidence="1">
    <location>
        <begin position="181"/>
        <end position="190"/>
    </location>
</feature>
<dbReference type="AlphaFoldDB" id="A0A2M9CEP5"/>
<dbReference type="Proteomes" id="UP000231693">
    <property type="component" value="Unassembled WGS sequence"/>
</dbReference>
<reference evidence="3 4" key="1">
    <citation type="submission" date="2017-11" db="EMBL/GenBank/DDBJ databases">
        <title>Genomic Encyclopedia of Archaeal and Bacterial Type Strains, Phase II (KMG-II): From Individual Species to Whole Genera.</title>
        <authorList>
            <person name="Goeker M."/>
        </authorList>
    </citation>
    <scope>NUCLEOTIDE SEQUENCE [LARGE SCALE GENOMIC DNA]</scope>
    <source>
        <strain evidence="3 4">DSM 25478</strain>
    </source>
</reference>
<evidence type="ECO:0000256" key="1">
    <source>
        <dbReference type="SAM" id="MobiDB-lite"/>
    </source>
</evidence>
<protein>
    <submittedName>
        <fullName evidence="3">LytR cell envelope-related transcriptional attenuator</fullName>
    </submittedName>
</protein>
<dbReference type="InterPro" id="IPR027381">
    <property type="entry name" value="LytR/CpsA/Psr_C"/>
</dbReference>
<feature type="region of interest" description="Disordered" evidence="1">
    <location>
        <begin position="170"/>
        <end position="190"/>
    </location>
</feature>
<proteinExistence type="predicted"/>